<feature type="region of interest" description="Disordered" evidence="1">
    <location>
        <begin position="108"/>
        <end position="139"/>
    </location>
</feature>
<evidence type="ECO:0000313" key="2">
    <source>
        <dbReference type="EMBL" id="KAG9447128.1"/>
    </source>
</evidence>
<gene>
    <name evidence="2" type="ORF">H6P81_013256</name>
</gene>
<organism evidence="2 3">
    <name type="scientific">Aristolochia fimbriata</name>
    <name type="common">White veined hardy Dutchman's pipe vine</name>
    <dbReference type="NCBI Taxonomy" id="158543"/>
    <lineage>
        <taxon>Eukaryota</taxon>
        <taxon>Viridiplantae</taxon>
        <taxon>Streptophyta</taxon>
        <taxon>Embryophyta</taxon>
        <taxon>Tracheophyta</taxon>
        <taxon>Spermatophyta</taxon>
        <taxon>Magnoliopsida</taxon>
        <taxon>Magnoliidae</taxon>
        <taxon>Piperales</taxon>
        <taxon>Aristolochiaceae</taxon>
        <taxon>Aristolochia</taxon>
    </lineage>
</organism>
<evidence type="ECO:0000313" key="3">
    <source>
        <dbReference type="Proteomes" id="UP000825729"/>
    </source>
</evidence>
<proteinExistence type="predicted"/>
<reference evidence="2 3" key="1">
    <citation type="submission" date="2021-07" db="EMBL/GenBank/DDBJ databases">
        <title>The Aristolochia fimbriata genome: insights into angiosperm evolution, floral development and chemical biosynthesis.</title>
        <authorList>
            <person name="Jiao Y."/>
        </authorList>
    </citation>
    <scope>NUCLEOTIDE SEQUENCE [LARGE SCALE GENOMIC DNA]</scope>
    <source>
        <strain evidence="2">IBCAS-2021</strain>
        <tissue evidence="2">Leaf</tissue>
    </source>
</reference>
<sequence>MIIIESSAIEYHGQIITSVITVRSTSIRVTSRDPSSRPEPSASPPVVRHIIRFITAGSDPSSPTTSGLSSHKHQVAVEHHNHIIIADRSIVVITVHIIMHLADIPSSGVESPPNSPAPAIRPGSGSDHPAPPSPALQAPSTSICPLHSILPSIPSIPFPFPFHSFHCSTPSFHVPFRSFLPSPLPPFHSFHPLPSILPSFLPSAPSTPFHFHPHSIPPLLPDIPPSIYLSASIYHPVSVLRRFPHRLPVPVIRAGFHIWTDQDHPVHIASWAPPGPPVTSRSPSVPVRSVRSPSIRRSTSVPTRSPSDPVELPDPRPYPRLRRPFESIEYEPDYASKDRY</sequence>
<feature type="region of interest" description="Disordered" evidence="1">
    <location>
        <begin position="270"/>
        <end position="340"/>
    </location>
</feature>
<dbReference type="AlphaFoldDB" id="A0AAV7EE80"/>
<feature type="compositionally biased region" description="Low complexity" evidence="1">
    <location>
        <begin position="278"/>
        <end position="310"/>
    </location>
</feature>
<keyword evidence="3" id="KW-1185">Reference proteome</keyword>
<dbReference type="EMBL" id="JAINDJ010000005">
    <property type="protein sequence ID" value="KAG9447128.1"/>
    <property type="molecule type" value="Genomic_DNA"/>
</dbReference>
<dbReference type="Proteomes" id="UP000825729">
    <property type="component" value="Unassembled WGS sequence"/>
</dbReference>
<evidence type="ECO:0000256" key="1">
    <source>
        <dbReference type="SAM" id="MobiDB-lite"/>
    </source>
</evidence>
<name>A0AAV7EE80_ARIFI</name>
<protein>
    <submittedName>
        <fullName evidence="2">Uncharacterized protein</fullName>
    </submittedName>
</protein>
<comment type="caution">
    <text evidence="2">The sequence shown here is derived from an EMBL/GenBank/DDBJ whole genome shotgun (WGS) entry which is preliminary data.</text>
</comment>
<accession>A0AAV7EE80</accession>